<feature type="transmembrane region" description="Helical" evidence="13">
    <location>
        <begin position="57"/>
        <end position="75"/>
    </location>
</feature>
<dbReference type="PANTHER" id="PTHR48018">
    <property type="entry name" value="OLFACTORY RECEPTOR"/>
    <property type="match status" value="1"/>
</dbReference>
<keyword evidence="5 12" id="KW-0812">Transmembrane</keyword>
<dbReference type="PRINTS" id="PR00237">
    <property type="entry name" value="GPCRRHODOPSN"/>
</dbReference>
<accession>A0A3Q0FQW7</accession>
<evidence type="ECO:0000256" key="12">
    <source>
        <dbReference type="RuleBase" id="RU000688"/>
    </source>
</evidence>
<feature type="transmembrane region" description="Helical" evidence="13">
    <location>
        <begin position="197"/>
        <end position="223"/>
    </location>
</feature>
<dbReference type="PROSITE" id="PS50262">
    <property type="entry name" value="G_PROTEIN_RECEP_F1_2"/>
    <property type="match status" value="1"/>
</dbReference>
<evidence type="ECO:0000256" key="1">
    <source>
        <dbReference type="ARBA" id="ARBA00002936"/>
    </source>
</evidence>
<evidence type="ECO:0000256" key="6">
    <source>
        <dbReference type="ARBA" id="ARBA00022989"/>
    </source>
</evidence>
<comment type="similarity">
    <text evidence="3 12">Belongs to the G-protein coupled receptor 1 family.</text>
</comment>
<dbReference type="Gene3D" id="1.20.1070.10">
    <property type="entry name" value="Rhodopsin 7-helix transmembrane proteins"/>
    <property type="match status" value="1"/>
</dbReference>
<evidence type="ECO:0000256" key="10">
    <source>
        <dbReference type="ARBA" id="ARBA00023180"/>
    </source>
</evidence>
<dbReference type="PROSITE" id="PS00237">
    <property type="entry name" value="G_PROTEIN_RECEP_F1_1"/>
    <property type="match status" value="1"/>
</dbReference>
<dbReference type="GO" id="GO:0005886">
    <property type="term" value="C:plasma membrane"/>
    <property type="evidence" value="ECO:0007669"/>
    <property type="project" value="UniProtKB-SubCell"/>
</dbReference>
<keyword evidence="11 12" id="KW-0807">Transducer</keyword>
<dbReference type="Pfam" id="PF13853">
    <property type="entry name" value="7tm_4"/>
    <property type="match status" value="1"/>
</dbReference>
<comment type="subcellular location">
    <subcellularLocation>
        <location evidence="2 13">Cell membrane</location>
        <topology evidence="2 13">Multi-pass membrane protein</topology>
    </subcellularLocation>
</comment>
<dbReference type="KEGG" id="asn:102378903"/>
<keyword evidence="9 12" id="KW-0675">Receptor</keyword>
<dbReference type="InParanoid" id="A0A3Q0FQW7"/>
<evidence type="ECO:0000256" key="9">
    <source>
        <dbReference type="ARBA" id="ARBA00023170"/>
    </source>
</evidence>
<evidence type="ECO:0000313" key="16">
    <source>
        <dbReference type="RefSeq" id="XP_025048078.1"/>
    </source>
</evidence>
<keyword evidence="8 13" id="KW-0472">Membrane</keyword>
<proteinExistence type="inferred from homology"/>
<evidence type="ECO:0000256" key="4">
    <source>
        <dbReference type="ARBA" id="ARBA00022475"/>
    </source>
</evidence>
<dbReference type="InterPro" id="IPR000725">
    <property type="entry name" value="Olfact_rcpt"/>
</dbReference>
<dbReference type="Proteomes" id="UP000189705">
    <property type="component" value="Unplaced"/>
</dbReference>
<protein>
    <recommendedName>
        <fullName evidence="13">Olfactory receptor</fullName>
    </recommendedName>
</protein>
<evidence type="ECO:0000256" key="5">
    <source>
        <dbReference type="ARBA" id="ARBA00022692"/>
    </source>
</evidence>
<evidence type="ECO:0000256" key="7">
    <source>
        <dbReference type="ARBA" id="ARBA00023040"/>
    </source>
</evidence>
<keyword evidence="13" id="KW-0552">Olfaction</keyword>
<dbReference type="GO" id="GO:0004930">
    <property type="term" value="F:G protein-coupled receptor activity"/>
    <property type="evidence" value="ECO:0007669"/>
    <property type="project" value="UniProtKB-KW"/>
</dbReference>
<comment type="function">
    <text evidence="1">Odorant receptor.</text>
</comment>
<keyword evidence="6 13" id="KW-1133">Transmembrane helix</keyword>
<evidence type="ECO:0000256" key="11">
    <source>
        <dbReference type="ARBA" id="ARBA00023224"/>
    </source>
</evidence>
<gene>
    <name evidence="16" type="primary">LOC102378903</name>
</gene>
<dbReference type="RefSeq" id="XP_025048078.1">
    <property type="nucleotide sequence ID" value="XM_025192293.1"/>
</dbReference>
<feature type="transmembrane region" description="Helical" evidence="13">
    <location>
        <begin position="235"/>
        <end position="257"/>
    </location>
</feature>
<dbReference type="InterPro" id="IPR017452">
    <property type="entry name" value="GPCR_Rhodpsn_7TM"/>
</dbReference>
<evidence type="ECO:0000256" key="3">
    <source>
        <dbReference type="ARBA" id="ARBA00010663"/>
    </source>
</evidence>
<dbReference type="PRINTS" id="PR00245">
    <property type="entry name" value="OLFACTORYR"/>
</dbReference>
<evidence type="ECO:0000256" key="2">
    <source>
        <dbReference type="ARBA" id="ARBA00004651"/>
    </source>
</evidence>
<evidence type="ECO:0000256" key="13">
    <source>
        <dbReference type="RuleBase" id="RU363047"/>
    </source>
</evidence>
<dbReference type="GeneID" id="102378903"/>
<feature type="transmembrane region" description="Helical" evidence="13">
    <location>
        <begin position="20"/>
        <end position="45"/>
    </location>
</feature>
<reference evidence="16" key="1">
    <citation type="submission" date="2025-08" db="UniProtKB">
        <authorList>
            <consortium name="RefSeq"/>
        </authorList>
    </citation>
    <scope>IDENTIFICATION</scope>
</reference>
<evidence type="ECO:0000313" key="15">
    <source>
        <dbReference type="Proteomes" id="UP000189705"/>
    </source>
</evidence>
<dbReference type="InterPro" id="IPR000276">
    <property type="entry name" value="GPCR_Rhodpsn"/>
</dbReference>
<evidence type="ECO:0000259" key="14">
    <source>
        <dbReference type="PROSITE" id="PS50262"/>
    </source>
</evidence>
<dbReference type="FunFam" id="1.20.1070.10:FF:000003">
    <property type="entry name" value="Olfactory receptor"/>
    <property type="match status" value="1"/>
</dbReference>
<dbReference type="CDD" id="cd15230">
    <property type="entry name" value="7tmA_OR5-like"/>
    <property type="match status" value="1"/>
</dbReference>
<feature type="transmembrane region" description="Helical" evidence="13">
    <location>
        <begin position="269"/>
        <end position="289"/>
    </location>
</feature>
<feature type="transmembrane region" description="Helical" evidence="13">
    <location>
        <begin position="137"/>
        <end position="155"/>
    </location>
</feature>
<dbReference type="FunFam" id="1.10.1220.70:FF:000001">
    <property type="entry name" value="Olfactory receptor"/>
    <property type="match status" value="1"/>
</dbReference>
<dbReference type="AlphaFoldDB" id="A0A3Q0FQW7"/>
<keyword evidence="7 12" id="KW-0297">G-protein coupled receptor</keyword>
<keyword evidence="13" id="KW-0716">Sensory transduction</keyword>
<evidence type="ECO:0000256" key="8">
    <source>
        <dbReference type="ARBA" id="ARBA00023136"/>
    </source>
</evidence>
<sequence>MNNVFMNLFILRGIIDNPKLQVIIFMLFFFIYLCTLIGNLGMIALIKVNPQLHTSMYFFLSNLSLLDVIYSTVIAPKALVISLGENKNISFTGCMVQFFFLSLCANTELCLLAAMAYDRFIAICNSLLYHLIMSKKVCIQLIVISYICAFVNAITHTSSLFSLSFCHSNVLDHFFCDIPPLQKISCSDIRLDELVHFIFAALATLTTIMIILISYLYIIFAILRIKSAEGKCKAFNTCASHLTAVAILYGTLFFMYLRPSSSDLADQDKVVSVFYTMVIPMLNPLIYSLRNKEVKNALWRTISQKVILQCM</sequence>
<keyword evidence="4 13" id="KW-1003">Cell membrane</keyword>
<keyword evidence="15" id="KW-1185">Reference proteome</keyword>
<name>A0A3Q0FQW7_ALLSI</name>
<dbReference type="GO" id="GO:0004984">
    <property type="term" value="F:olfactory receptor activity"/>
    <property type="evidence" value="ECO:0007669"/>
    <property type="project" value="InterPro"/>
</dbReference>
<feature type="domain" description="G-protein coupled receptors family 1 profile" evidence="14">
    <location>
        <begin position="38"/>
        <end position="287"/>
    </location>
</feature>
<feature type="transmembrane region" description="Helical" evidence="13">
    <location>
        <begin position="95"/>
        <end position="117"/>
    </location>
</feature>
<dbReference type="SUPFAM" id="SSF81321">
    <property type="entry name" value="Family A G protein-coupled receptor-like"/>
    <property type="match status" value="1"/>
</dbReference>
<keyword evidence="10" id="KW-0325">Glycoprotein</keyword>
<organism evidence="15 16">
    <name type="scientific">Alligator sinensis</name>
    <name type="common">Chinese alligator</name>
    <dbReference type="NCBI Taxonomy" id="38654"/>
    <lineage>
        <taxon>Eukaryota</taxon>
        <taxon>Metazoa</taxon>
        <taxon>Chordata</taxon>
        <taxon>Craniata</taxon>
        <taxon>Vertebrata</taxon>
        <taxon>Euteleostomi</taxon>
        <taxon>Archelosauria</taxon>
        <taxon>Archosauria</taxon>
        <taxon>Crocodylia</taxon>
        <taxon>Alligatoridae</taxon>
        <taxon>Alligatorinae</taxon>
        <taxon>Alligator</taxon>
    </lineage>
</organism>